<dbReference type="Pfam" id="PF00795">
    <property type="entry name" value="CN_hydrolase"/>
    <property type="match status" value="1"/>
</dbReference>
<dbReference type="InterPro" id="IPR003010">
    <property type="entry name" value="C-N_Hydrolase"/>
</dbReference>
<feature type="domain" description="CN hydrolase" evidence="3">
    <location>
        <begin position="1"/>
        <end position="251"/>
    </location>
</feature>
<dbReference type="InterPro" id="IPR045254">
    <property type="entry name" value="Nit1/2_C-N_Hydrolase"/>
</dbReference>
<keyword evidence="2 4" id="KW-0378">Hydrolase</keyword>
<comment type="similarity">
    <text evidence="1">Belongs to the carbon-nitrogen hydrolase superfamily. NIT1/NIT2 family.</text>
</comment>
<evidence type="ECO:0000256" key="2">
    <source>
        <dbReference type="ARBA" id="ARBA00022801"/>
    </source>
</evidence>
<dbReference type="RefSeq" id="WP_307283971.1">
    <property type="nucleotide sequence ID" value="NZ_JAUSVX010000022.1"/>
</dbReference>
<dbReference type="PANTHER" id="PTHR23088:SF27">
    <property type="entry name" value="DEAMINATED GLUTATHIONE AMIDASE"/>
    <property type="match status" value="1"/>
</dbReference>
<evidence type="ECO:0000259" key="3">
    <source>
        <dbReference type="PROSITE" id="PS50263"/>
    </source>
</evidence>
<proteinExistence type="inferred from homology"/>
<gene>
    <name evidence="4" type="ORF">QO011_007445</name>
</gene>
<dbReference type="Gene3D" id="3.60.110.10">
    <property type="entry name" value="Carbon-nitrogen hydrolase"/>
    <property type="match status" value="1"/>
</dbReference>
<dbReference type="SUPFAM" id="SSF56317">
    <property type="entry name" value="Carbon-nitrogen hydrolase"/>
    <property type="match status" value="1"/>
</dbReference>
<dbReference type="EMBL" id="JAUSVX010000022">
    <property type="protein sequence ID" value="MDQ0474405.1"/>
    <property type="molecule type" value="Genomic_DNA"/>
</dbReference>
<reference evidence="4 5" key="1">
    <citation type="submission" date="2023-07" db="EMBL/GenBank/DDBJ databases">
        <title>Genomic Encyclopedia of Type Strains, Phase IV (KMG-IV): sequencing the most valuable type-strain genomes for metagenomic binning, comparative biology and taxonomic classification.</title>
        <authorList>
            <person name="Goeker M."/>
        </authorList>
    </citation>
    <scope>NUCLEOTIDE SEQUENCE [LARGE SCALE GENOMIC DNA]</scope>
    <source>
        <strain evidence="4 5">DSM 19619</strain>
    </source>
</reference>
<dbReference type="InterPro" id="IPR001110">
    <property type="entry name" value="UPF0012_CS"/>
</dbReference>
<dbReference type="PROSITE" id="PS01227">
    <property type="entry name" value="UPF0012"/>
    <property type="match status" value="1"/>
</dbReference>
<dbReference type="InterPro" id="IPR036526">
    <property type="entry name" value="C-N_Hydrolase_sf"/>
</dbReference>
<evidence type="ECO:0000313" key="5">
    <source>
        <dbReference type="Proteomes" id="UP001242480"/>
    </source>
</evidence>
<comment type="caution">
    <text evidence="4">The sequence shown here is derived from an EMBL/GenBank/DDBJ whole genome shotgun (WGS) entry which is preliminary data.</text>
</comment>
<dbReference type="GO" id="GO:0000257">
    <property type="term" value="F:nitrilase activity"/>
    <property type="evidence" value="ECO:0007669"/>
    <property type="project" value="UniProtKB-EC"/>
</dbReference>
<dbReference type="EC" id="3.5.5.1" evidence="4"/>
<sequence>MKVALIQMNAGADKTANLAVAVRLIDRAVKEEQPDLVMLPECFTAFGGTRDAQMASAESFPDGEAYTLLKAAAARHGIFVHAGSLNERDGERIFNTTVAFDRSGREVARYRKMHLFSITTPDGVAYDEGWLYRAGSEIVTYDLEGVTIGCTICYDLRFPELFQALVRRGAEIIAMPAAFTLQTGKEHWEPLLRARAIETQCFLLAPALEGAYEEDGEILHTYGHSLIVEPWGTVIARRGLGEGIVAARLDLSAVATARQRIQLAAHRRARPVRDV</sequence>
<protein>
    <submittedName>
        <fullName evidence="4">Nitrilase</fullName>
        <ecNumber evidence="4">3.5.5.1</ecNumber>
    </submittedName>
</protein>
<evidence type="ECO:0000313" key="4">
    <source>
        <dbReference type="EMBL" id="MDQ0474405.1"/>
    </source>
</evidence>
<dbReference type="Proteomes" id="UP001242480">
    <property type="component" value="Unassembled WGS sequence"/>
</dbReference>
<accession>A0ABU0JLB5</accession>
<name>A0ABU0JLB5_9HYPH</name>
<dbReference type="CDD" id="cd07572">
    <property type="entry name" value="nit"/>
    <property type="match status" value="1"/>
</dbReference>
<dbReference type="PANTHER" id="PTHR23088">
    <property type="entry name" value="NITRILASE-RELATED"/>
    <property type="match status" value="1"/>
</dbReference>
<keyword evidence="5" id="KW-1185">Reference proteome</keyword>
<organism evidence="4 5">
    <name type="scientific">Labrys wisconsinensis</name>
    <dbReference type="NCBI Taxonomy" id="425677"/>
    <lineage>
        <taxon>Bacteria</taxon>
        <taxon>Pseudomonadati</taxon>
        <taxon>Pseudomonadota</taxon>
        <taxon>Alphaproteobacteria</taxon>
        <taxon>Hyphomicrobiales</taxon>
        <taxon>Xanthobacteraceae</taxon>
        <taxon>Labrys</taxon>
    </lineage>
</organism>
<dbReference type="PROSITE" id="PS50263">
    <property type="entry name" value="CN_HYDROLASE"/>
    <property type="match status" value="1"/>
</dbReference>
<evidence type="ECO:0000256" key="1">
    <source>
        <dbReference type="ARBA" id="ARBA00010613"/>
    </source>
</evidence>